<dbReference type="EMBL" id="LXQA010213768">
    <property type="protein sequence ID" value="MCI34453.1"/>
    <property type="molecule type" value="Genomic_DNA"/>
</dbReference>
<name>A0A392RCU5_9FABA</name>
<reference evidence="1 2" key="1">
    <citation type="journal article" date="2018" name="Front. Plant Sci.">
        <title>Red Clover (Trifolium pratense) and Zigzag Clover (T. medium) - A Picture of Genomic Similarities and Differences.</title>
        <authorList>
            <person name="Dluhosova J."/>
            <person name="Istvanek J."/>
            <person name="Nedelnik J."/>
            <person name="Repkova J."/>
        </authorList>
    </citation>
    <scope>NUCLEOTIDE SEQUENCE [LARGE SCALE GENOMIC DNA]</scope>
    <source>
        <strain evidence="2">cv. 10/8</strain>
        <tissue evidence="1">Leaf</tissue>
    </source>
</reference>
<evidence type="ECO:0000313" key="2">
    <source>
        <dbReference type="Proteomes" id="UP000265520"/>
    </source>
</evidence>
<evidence type="ECO:0000313" key="1">
    <source>
        <dbReference type="EMBL" id="MCI34453.1"/>
    </source>
</evidence>
<accession>A0A392RCU5</accession>
<sequence length="49" mass="5712">ALLPFMDYRNKRETYKAAILKRCSMRVKCYVETDAGFKPTQSKVRLANV</sequence>
<proteinExistence type="predicted"/>
<comment type="caution">
    <text evidence="1">The sequence shown here is derived from an EMBL/GenBank/DDBJ whole genome shotgun (WGS) entry which is preliminary data.</text>
</comment>
<dbReference type="AlphaFoldDB" id="A0A392RCU5"/>
<keyword evidence="2" id="KW-1185">Reference proteome</keyword>
<organism evidence="1 2">
    <name type="scientific">Trifolium medium</name>
    <dbReference type="NCBI Taxonomy" id="97028"/>
    <lineage>
        <taxon>Eukaryota</taxon>
        <taxon>Viridiplantae</taxon>
        <taxon>Streptophyta</taxon>
        <taxon>Embryophyta</taxon>
        <taxon>Tracheophyta</taxon>
        <taxon>Spermatophyta</taxon>
        <taxon>Magnoliopsida</taxon>
        <taxon>eudicotyledons</taxon>
        <taxon>Gunneridae</taxon>
        <taxon>Pentapetalae</taxon>
        <taxon>rosids</taxon>
        <taxon>fabids</taxon>
        <taxon>Fabales</taxon>
        <taxon>Fabaceae</taxon>
        <taxon>Papilionoideae</taxon>
        <taxon>50 kb inversion clade</taxon>
        <taxon>NPAAA clade</taxon>
        <taxon>Hologalegina</taxon>
        <taxon>IRL clade</taxon>
        <taxon>Trifolieae</taxon>
        <taxon>Trifolium</taxon>
    </lineage>
</organism>
<dbReference type="Proteomes" id="UP000265520">
    <property type="component" value="Unassembled WGS sequence"/>
</dbReference>
<feature type="non-terminal residue" evidence="1">
    <location>
        <position position="1"/>
    </location>
</feature>
<protein>
    <submittedName>
        <fullName evidence="1">Putative gamma-irradiation and mitomycin C induced protein</fullName>
    </submittedName>
</protein>